<protein>
    <submittedName>
        <fullName evidence="1">Uncharacterized protein</fullName>
    </submittedName>
</protein>
<name>A0ACC0ARQ6_CATRO</name>
<evidence type="ECO:0000313" key="2">
    <source>
        <dbReference type="Proteomes" id="UP001060085"/>
    </source>
</evidence>
<organism evidence="1 2">
    <name type="scientific">Catharanthus roseus</name>
    <name type="common">Madagascar periwinkle</name>
    <name type="synonym">Vinca rosea</name>
    <dbReference type="NCBI Taxonomy" id="4058"/>
    <lineage>
        <taxon>Eukaryota</taxon>
        <taxon>Viridiplantae</taxon>
        <taxon>Streptophyta</taxon>
        <taxon>Embryophyta</taxon>
        <taxon>Tracheophyta</taxon>
        <taxon>Spermatophyta</taxon>
        <taxon>Magnoliopsida</taxon>
        <taxon>eudicotyledons</taxon>
        <taxon>Gunneridae</taxon>
        <taxon>Pentapetalae</taxon>
        <taxon>asterids</taxon>
        <taxon>lamiids</taxon>
        <taxon>Gentianales</taxon>
        <taxon>Apocynaceae</taxon>
        <taxon>Rauvolfioideae</taxon>
        <taxon>Vinceae</taxon>
        <taxon>Catharanthinae</taxon>
        <taxon>Catharanthus</taxon>
    </lineage>
</organism>
<reference evidence="2" key="1">
    <citation type="journal article" date="2023" name="Nat. Plants">
        <title>Single-cell RNA sequencing provides a high-resolution roadmap for understanding the multicellular compartmentation of specialized metabolism.</title>
        <authorList>
            <person name="Sun S."/>
            <person name="Shen X."/>
            <person name="Li Y."/>
            <person name="Li Y."/>
            <person name="Wang S."/>
            <person name="Li R."/>
            <person name="Zhang H."/>
            <person name="Shen G."/>
            <person name="Guo B."/>
            <person name="Wei J."/>
            <person name="Xu J."/>
            <person name="St-Pierre B."/>
            <person name="Chen S."/>
            <person name="Sun C."/>
        </authorList>
    </citation>
    <scope>NUCLEOTIDE SEQUENCE [LARGE SCALE GENOMIC DNA]</scope>
</reference>
<accession>A0ACC0ARQ6</accession>
<evidence type="ECO:0000313" key="1">
    <source>
        <dbReference type="EMBL" id="KAI5662672.1"/>
    </source>
</evidence>
<keyword evidence="2" id="KW-1185">Reference proteome</keyword>
<dbReference type="Proteomes" id="UP001060085">
    <property type="component" value="Linkage Group LG05"/>
</dbReference>
<gene>
    <name evidence="1" type="ORF">M9H77_21995</name>
</gene>
<sequence length="381" mass="43084">MHKRNIKGNLQRSKISLKTTRFYEDEVIKLNTLKTRRMVRDGLYGLQKSVLLFTLFKKIGHPIFCSSRKSNVLFKSVVCIIFYKAIIQQAEAIQPVLHDYASISRQEISYQKSTLFFDKRIPLSLHISITSLLGIPSAEGPDMEKLNGQKERVSSQAGKEGPHASLGCRPSFLLRSLLEGRNLLSLGLVAGPERNVADLIGFNQGCWREDRVRHLFLPYEADTILQIPLNPAWIDDRLIWHFAPNGIYLVKSGSKVRMVYMSSIDRFAGTLIIDQETKVWKEIHGLPVQPKIIIFFWRAAQNILSQVGTGILVRNHQGIPLFAKALHQLGVDSVEYDELLSIIKGYVVGSPLSAHLIVERDSLLAISCLSWDRDDLSEVEP</sequence>
<comment type="caution">
    <text evidence="1">The sequence shown here is derived from an EMBL/GenBank/DDBJ whole genome shotgun (WGS) entry which is preliminary data.</text>
</comment>
<dbReference type="EMBL" id="CM044705">
    <property type="protein sequence ID" value="KAI5662672.1"/>
    <property type="molecule type" value="Genomic_DNA"/>
</dbReference>
<proteinExistence type="predicted"/>